<dbReference type="SUPFAM" id="SSF56672">
    <property type="entry name" value="DNA/RNA polymerases"/>
    <property type="match status" value="1"/>
</dbReference>
<dbReference type="InterPro" id="IPR000477">
    <property type="entry name" value="RT_dom"/>
</dbReference>
<proteinExistence type="inferred from homology"/>
<dbReference type="SUPFAM" id="SSF50129">
    <property type="entry name" value="GroES-like"/>
    <property type="match status" value="2"/>
</dbReference>
<evidence type="ECO:0000256" key="14">
    <source>
        <dbReference type="PROSITE-ProRule" id="PRU00047"/>
    </source>
</evidence>
<feature type="compositionally biased region" description="Basic and acidic residues" evidence="15">
    <location>
        <begin position="58"/>
        <end position="89"/>
    </location>
</feature>
<dbReference type="GO" id="GO:0006508">
    <property type="term" value="P:proteolysis"/>
    <property type="evidence" value="ECO:0007669"/>
    <property type="project" value="UniProtKB-KW"/>
</dbReference>
<dbReference type="Gene3D" id="4.10.60.10">
    <property type="entry name" value="Zinc finger, CCHC-type"/>
    <property type="match status" value="1"/>
</dbReference>
<evidence type="ECO:0000259" key="17">
    <source>
        <dbReference type="PROSITE" id="PS50878"/>
    </source>
</evidence>
<accession>A0A5N6P047</accession>
<dbReference type="PRINTS" id="PR00297">
    <property type="entry name" value="CHAPERONIN10"/>
</dbReference>
<dbReference type="SUPFAM" id="SSF57756">
    <property type="entry name" value="Retrovirus zinc finger-like domains"/>
    <property type="match status" value="1"/>
</dbReference>
<keyword evidence="6" id="KW-0540">Nuclease</keyword>
<dbReference type="Proteomes" id="UP000326396">
    <property type="component" value="Linkage Group LG15"/>
</dbReference>
<evidence type="ECO:0000313" key="18">
    <source>
        <dbReference type="EMBL" id="KAD5802492.1"/>
    </source>
</evidence>
<feature type="compositionally biased region" description="Low complexity" evidence="15">
    <location>
        <begin position="90"/>
        <end position="112"/>
    </location>
</feature>
<organism evidence="18 19">
    <name type="scientific">Mikania micrantha</name>
    <name type="common">bitter vine</name>
    <dbReference type="NCBI Taxonomy" id="192012"/>
    <lineage>
        <taxon>Eukaryota</taxon>
        <taxon>Viridiplantae</taxon>
        <taxon>Streptophyta</taxon>
        <taxon>Embryophyta</taxon>
        <taxon>Tracheophyta</taxon>
        <taxon>Spermatophyta</taxon>
        <taxon>Magnoliopsida</taxon>
        <taxon>eudicotyledons</taxon>
        <taxon>Gunneridae</taxon>
        <taxon>Pentapetalae</taxon>
        <taxon>asterids</taxon>
        <taxon>campanulids</taxon>
        <taxon>Asterales</taxon>
        <taxon>Asteraceae</taxon>
        <taxon>Asteroideae</taxon>
        <taxon>Heliantheae alliance</taxon>
        <taxon>Eupatorieae</taxon>
        <taxon>Mikania</taxon>
    </lineage>
</organism>
<comment type="caution">
    <text evidence="18">The sequence shown here is derived from an EMBL/GenBank/DDBJ whole genome shotgun (WGS) entry which is preliminary data.</text>
</comment>
<feature type="region of interest" description="Disordered" evidence="15">
    <location>
        <begin position="319"/>
        <end position="344"/>
    </location>
</feature>
<dbReference type="PANTHER" id="PTHR37984">
    <property type="entry name" value="PROTEIN CBG26694"/>
    <property type="match status" value="1"/>
</dbReference>
<reference evidence="18 19" key="1">
    <citation type="submission" date="2019-05" db="EMBL/GenBank/DDBJ databases">
        <title>Mikania micrantha, genome provides insights into the molecular mechanism of rapid growth.</title>
        <authorList>
            <person name="Liu B."/>
        </authorList>
    </citation>
    <scope>NUCLEOTIDE SEQUENCE [LARGE SCALE GENOMIC DNA]</scope>
    <source>
        <strain evidence="18">NLD-2019</strain>
        <tissue evidence="18">Leaf</tissue>
    </source>
</reference>
<keyword evidence="9" id="KW-0695">RNA-directed DNA polymerase</keyword>
<dbReference type="FunFam" id="3.30.70.270:FF:000020">
    <property type="entry name" value="Transposon Tf2-6 polyprotein-like Protein"/>
    <property type="match status" value="1"/>
</dbReference>
<dbReference type="FunFam" id="2.30.33.40:FF:000001">
    <property type="entry name" value="10 kDa chaperonin"/>
    <property type="match status" value="1"/>
</dbReference>
<dbReference type="Gene3D" id="2.40.70.10">
    <property type="entry name" value="Acid Proteases"/>
    <property type="match status" value="1"/>
</dbReference>
<evidence type="ECO:0000256" key="11">
    <source>
        <dbReference type="ARBA" id="ARBA00031971"/>
    </source>
</evidence>
<dbReference type="FunFam" id="2.30.33.40:FF:000005">
    <property type="entry name" value="20 kDa chaperonin, chloroplastic"/>
    <property type="match status" value="1"/>
</dbReference>
<dbReference type="SMART" id="SM00343">
    <property type="entry name" value="ZnF_C2HC"/>
    <property type="match status" value="2"/>
</dbReference>
<keyword evidence="19" id="KW-1185">Reference proteome</keyword>
<dbReference type="CDD" id="cd00320">
    <property type="entry name" value="cpn10"/>
    <property type="match status" value="2"/>
</dbReference>
<dbReference type="InterPro" id="IPR037124">
    <property type="entry name" value="Chaperonin_GroES_sf"/>
</dbReference>
<dbReference type="Gene3D" id="3.10.10.10">
    <property type="entry name" value="HIV Type 1 Reverse Transcriptase, subunit A, domain 1"/>
    <property type="match status" value="1"/>
</dbReference>
<feature type="region of interest" description="Disordered" evidence="15">
    <location>
        <begin position="58"/>
        <end position="135"/>
    </location>
</feature>
<evidence type="ECO:0000313" key="19">
    <source>
        <dbReference type="Proteomes" id="UP000326396"/>
    </source>
</evidence>
<dbReference type="GO" id="GO:0008233">
    <property type="term" value="F:peptidase activity"/>
    <property type="evidence" value="ECO:0007669"/>
    <property type="project" value="UniProtKB-KW"/>
</dbReference>
<dbReference type="InterPro" id="IPR018369">
    <property type="entry name" value="Chaprnonin_Cpn10_CS"/>
</dbReference>
<evidence type="ECO:0000256" key="3">
    <source>
        <dbReference type="ARBA" id="ARBA00022670"/>
    </source>
</evidence>
<dbReference type="PROSITE" id="PS50878">
    <property type="entry name" value="RT_POL"/>
    <property type="match status" value="1"/>
</dbReference>
<dbReference type="GO" id="GO:0005524">
    <property type="term" value="F:ATP binding"/>
    <property type="evidence" value="ECO:0007669"/>
    <property type="project" value="InterPro"/>
</dbReference>
<evidence type="ECO:0000256" key="15">
    <source>
        <dbReference type="SAM" id="MobiDB-lite"/>
    </source>
</evidence>
<dbReference type="InterPro" id="IPR021109">
    <property type="entry name" value="Peptidase_aspartic_dom_sf"/>
</dbReference>
<evidence type="ECO:0000256" key="6">
    <source>
        <dbReference type="ARBA" id="ARBA00022722"/>
    </source>
</evidence>
<sequence length="1372" mass="156156">MLLHTRKTTLMPMIEWFKVPRHLREITHTYMTPFIDEEPYEESEASNHMVLQIRCKKEGEKHAEKVDSKSSKSKQEKEEKSKTKEKIPSESESTYNISDSSDYYDSSHSSYDSVDKPKKKKREGKTKSKDSSSKGCSYRNYMACKPEVFKGDKSATEALRWIEEIETTVDVSGCKEEDKVKFAAQSFKNEAHIWWKTILSTWGREKAYAMGWKKFRKIFLKKYVPHHEVEKLEDEYLHMKMEGTDYRKYISRFLEITGLIPDFVGSESKRIGRLIWGAHPDVRADMRTTKPRSMQKATELLAELTEELIRTKGSRVFDNSHKRKRDDGKFGRHGGKFDRSGKNYNAENNKFRKVDSRGGDGKSVCKICNKSHLGECRLKPCGKCGKKGHLTHECGKPPVCYLCGKEGHIKIDCPNFNKNNPPNQNDKGKGTNIAKGNTRVFIMSAEEARRMEDVITGMFLINNNYAYVLFDSGANKSFVCTKFMSCLKGSPEKLENPYVVEMANGHEEKVETVLKNCVIRINDQDIPLELLPMHIVGFDIVLGMDWLTANKARINCDQKTLDVQLPDESRIEIKGDLPRKSNNIISLMKAEKCLRKGYESFLLYMASIEEERRIEDVTIVNEYLDVFPEELPGLPPDRQVEFRIDLLPGTAPIARAPYRLAPSEMQELMKQLQELLEKGLIRPSSSPWGAPVLFVKKKDGSMRMCIDYRGLNKVTVKNRYPLPRIDDLFDQLQGSSYFSKIDLRSGYHQVRVNEEDVPKTAFRTRYGHYEFLVMPFGLTNAPAVFMDLMNRVCKPYLDKFIIVFIDDILVYSRTKQEHEGHLRMLLELLRKEKLYAKFSKCEFWLREVQFLGHVINDKGIQVDPTKVEAVMRWETPKSPTEIRRFLGLAGYYRRFIQDFSKIASPLTSLTQKNIKFIWGQKQEEAFQILKQKLSSAPILALPDGSNEFVVYCDASANGLGCVLMQRNNVIAYASRQLKRHEANYATHDLELGAVVFALKIWRHYLYGTRFVVYSDHKSLKHIFDQKDLNMRQRRWMEVLTDYDFELQYHPGKANVVADALSRKERVKPIRVRSLRLDVRVDIMDQLKKAQERALEDDNVKFEEMIKTTVLPQQARNLFPKEMAAAQLTSTCVLPSFEGLRSSTSKVQSVVVSLPFRSLTLRSTRGLVVKSATTVAPKYTSLKPLGDRVLVKIKAAEEKTVGGILLPSTAQTKPQGGEVVAVGEGRTIGDKKVDIGVKTGTPVVYSKYAGTEVEFNGSNHLILKEDDIVGILETDDVKDLKPLNDRVLIKVEEAEETTAGGLLLTQANKEKPSIGTVIAVGPGPLNEEGNRTGLAVSPGNTVLYSKYAGNDFKGADGSEYIALRASDVMAILS</sequence>
<dbReference type="InterPro" id="IPR050951">
    <property type="entry name" value="Retrovirus_Pol_polyprotein"/>
</dbReference>
<evidence type="ECO:0000259" key="16">
    <source>
        <dbReference type="PROSITE" id="PS50158"/>
    </source>
</evidence>
<dbReference type="GO" id="GO:0008270">
    <property type="term" value="F:zinc ion binding"/>
    <property type="evidence" value="ECO:0007669"/>
    <property type="project" value="UniProtKB-KW"/>
</dbReference>
<dbReference type="PROSITE" id="PS50158">
    <property type="entry name" value="ZF_CCHC"/>
    <property type="match status" value="2"/>
</dbReference>
<keyword evidence="14" id="KW-0862">Zinc</keyword>
<dbReference type="CDD" id="cd00303">
    <property type="entry name" value="retropepsin_like"/>
    <property type="match status" value="1"/>
</dbReference>
<dbReference type="CDD" id="cd09274">
    <property type="entry name" value="RNase_HI_RT_Ty3"/>
    <property type="match status" value="1"/>
</dbReference>
<dbReference type="PROSITE" id="PS00681">
    <property type="entry name" value="CHAPERONINS_CPN10"/>
    <property type="match status" value="2"/>
</dbReference>
<dbReference type="Gene3D" id="2.30.33.40">
    <property type="entry name" value="GroES chaperonin"/>
    <property type="match status" value="2"/>
</dbReference>
<dbReference type="InterPro" id="IPR036875">
    <property type="entry name" value="Znf_CCHC_sf"/>
</dbReference>
<dbReference type="InterPro" id="IPR043502">
    <property type="entry name" value="DNA/RNA_pol_sf"/>
</dbReference>
<dbReference type="Pfam" id="PF00166">
    <property type="entry name" value="Cpn10"/>
    <property type="match status" value="2"/>
</dbReference>
<evidence type="ECO:0000256" key="7">
    <source>
        <dbReference type="ARBA" id="ARBA00022759"/>
    </source>
</evidence>
<feature type="domain" description="CCHC-type" evidence="16">
    <location>
        <begin position="400"/>
        <end position="415"/>
    </location>
</feature>
<dbReference type="InterPro" id="IPR045358">
    <property type="entry name" value="Ty3_capsid"/>
</dbReference>
<evidence type="ECO:0000256" key="9">
    <source>
        <dbReference type="ARBA" id="ARBA00022918"/>
    </source>
</evidence>
<keyword evidence="8" id="KW-0378">Hydrolase</keyword>
<evidence type="ECO:0000256" key="2">
    <source>
        <dbReference type="ARBA" id="ARBA00012493"/>
    </source>
</evidence>
<evidence type="ECO:0000256" key="8">
    <source>
        <dbReference type="ARBA" id="ARBA00022801"/>
    </source>
</evidence>
<protein>
    <recommendedName>
        <fullName evidence="12">20 kDa chaperonin, chloroplastic</fullName>
        <ecNumber evidence="2">2.7.7.49</ecNumber>
    </recommendedName>
    <alternativeName>
        <fullName evidence="11">Chaperonin 10</fullName>
    </alternativeName>
    <alternativeName>
        <fullName evidence="13">Protein Cpn21</fullName>
    </alternativeName>
</protein>
<dbReference type="EC" id="2.7.7.49" evidence="2"/>
<dbReference type="GO" id="GO:0004519">
    <property type="term" value="F:endonuclease activity"/>
    <property type="evidence" value="ECO:0007669"/>
    <property type="project" value="UniProtKB-KW"/>
</dbReference>
<keyword evidence="10" id="KW-0143">Chaperone</keyword>
<dbReference type="SUPFAM" id="SSF50630">
    <property type="entry name" value="Acid proteases"/>
    <property type="match status" value="1"/>
</dbReference>
<dbReference type="EMBL" id="SZYD01000007">
    <property type="protein sequence ID" value="KAD5802492.1"/>
    <property type="molecule type" value="Genomic_DNA"/>
</dbReference>
<dbReference type="HAMAP" id="MF_00580">
    <property type="entry name" value="CH10"/>
    <property type="match status" value="2"/>
</dbReference>
<keyword evidence="5" id="KW-0548">Nucleotidyltransferase</keyword>
<keyword evidence="7" id="KW-0255">Endonuclease</keyword>
<dbReference type="NCBIfam" id="NF001531">
    <property type="entry name" value="PRK00364.2-2"/>
    <property type="match status" value="1"/>
</dbReference>
<dbReference type="InterPro" id="IPR011032">
    <property type="entry name" value="GroES-like_sf"/>
</dbReference>
<dbReference type="GO" id="GO:0044183">
    <property type="term" value="F:protein folding chaperone"/>
    <property type="evidence" value="ECO:0007669"/>
    <property type="project" value="InterPro"/>
</dbReference>
<dbReference type="InterPro" id="IPR001878">
    <property type="entry name" value="Znf_CCHC"/>
</dbReference>
<dbReference type="PANTHER" id="PTHR37984:SF5">
    <property type="entry name" value="PROTEIN NYNRIN-LIKE"/>
    <property type="match status" value="1"/>
</dbReference>
<comment type="similarity">
    <text evidence="1">Belongs to the GroES chaperonin family.</text>
</comment>
<keyword evidence="14" id="KW-0479">Metal-binding</keyword>
<evidence type="ECO:0000256" key="1">
    <source>
        <dbReference type="ARBA" id="ARBA00006975"/>
    </source>
</evidence>
<feature type="domain" description="CCHC-type" evidence="16">
    <location>
        <begin position="381"/>
        <end position="394"/>
    </location>
</feature>
<keyword evidence="14" id="KW-0863">Zinc-finger</keyword>
<evidence type="ECO:0000256" key="4">
    <source>
        <dbReference type="ARBA" id="ARBA00022679"/>
    </source>
</evidence>
<dbReference type="SMART" id="SM00883">
    <property type="entry name" value="Cpn10"/>
    <property type="match status" value="2"/>
</dbReference>
<keyword evidence="3" id="KW-0645">Protease</keyword>
<gene>
    <name evidence="18" type="ORF">E3N88_13852</name>
</gene>
<evidence type="ECO:0000256" key="10">
    <source>
        <dbReference type="ARBA" id="ARBA00023186"/>
    </source>
</evidence>
<dbReference type="CDD" id="cd01647">
    <property type="entry name" value="RT_LTR"/>
    <property type="match status" value="1"/>
</dbReference>
<feature type="domain" description="Reverse transcriptase" evidence="17">
    <location>
        <begin position="676"/>
        <end position="855"/>
    </location>
</feature>
<dbReference type="GO" id="GO:0003676">
    <property type="term" value="F:nucleic acid binding"/>
    <property type="evidence" value="ECO:0007669"/>
    <property type="project" value="InterPro"/>
</dbReference>
<evidence type="ECO:0000256" key="13">
    <source>
        <dbReference type="ARBA" id="ARBA00079398"/>
    </source>
</evidence>
<dbReference type="InterPro" id="IPR020818">
    <property type="entry name" value="Chaperonin_GroES"/>
</dbReference>
<evidence type="ECO:0000256" key="5">
    <source>
        <dbReference type="ARBA" id="ARBA00022695"/>
    </source>
</evidence>
<name>A0A5N6P047_9ASTR</name>
<dbReference type="Pfam" id="PF19259">
    <property type="entry name" value="Ty3_capsid"/>
    <property type="match status" value="1"/>
</dbReference>
<dbReference type="GO" id="GO:0003964">
    <property type="term" value="F:RNA-directed DNA polymerase activity"/>
    <property type="evidence" value="ECO:0007669"/>
    <property type="project" value="UniProtKB-KW"/>
</dbReference>
<keyword evidence="4" id="KW-0808">Transferase</keyword>
<dbReference type="InterPro" id="IPR043128">
    <property type="entry name" value="Rev_trsase/Diguanyl_cyclase"/>
</dbReference>
<dbReference type="Gene3D" id="3.30.70.270">
    <property type="match status" value="2"/>
</dbReference>
<dbReference type="InterPro" id="IPR041373">
    <property type="entry name" value="RT_RNaseH"/>
</dbReference>
<evidence type="ECO:0000256" key="12">
    <source>
        <dbReference type="ARBA" id="ARBA00073031"/>
    </source>
</evidence>
<dbReference type="Pfam" id="PF08284">
    <property type="entry name" value="RVP_2"/>
    <property type="match status" value="1"/>
</dbReference>
<dbReference type="Pfam" id="PF17917">
    <property type="entry name" value="RT_RNaseH"/>
    <property type="match status" value="1"/>
</dbReference>
<feature type="compositionally biased region" description="Basic and acidic residues" evidence="15">
    <location>
        <begin position="325"/>
        <end position="341"/>
    </location>
</feature>
<dbReference type="Pfam" id="PF00078">
    <property type="entry name" value="RVT_1"/>
    <property type="match status" value="1"/>
</dbReference>
<dbReference type="OrthoDB" id="2272416at2759"/>
<dbReference type="FunFam" id="3.10.10.10:FF:000007">
    <property type="entry name" value="Retrovirus-related Pol polyprotein from transposon 17.6-like Protein"/>
    <property type="match status" value="1"/>
</dbReference>
<dbReference type="Pfam" id="PF00098">
    <property type="entry name" value="zf-CCHC"/>
    <property type="match status" value="1"/>
</dbReference>